<sequence length="83" mass="8936">MFLTVTPLISILTFVLYISLGYGCHLRGILPILYIIPDIITDASCPFSTNISILVEVLVGVNTSLYCWNPSGIGCVASSMPNV</sequence>
<proteinExistence type="predicted"/>
<accession>A0A7T3JEJ3</accession>
<keyword evidence="2" id="KW-1185">Reference proteome</keyword>
<name>A0A7T3JEJ3_9CAUD</name>
<evidence type="ECO:0000313" key="1">
    <source>
        <dbReference type="EMBL" id="QPW37219.1"/>
    </source>
</evidence>
<dbReference type="Proteomes" id="UP000463860">
    <property type="component" value="Segment"/>
</dbReference>
<dbReference type="EMBL" id="MN854830">
    <property type="protein sequence ID" value="QPW37219.1"/>
    <property type="molecule type" value="Genomic_DNA"/>
</dbReference>
<organism evidence="1 2">
    <name type="scientific">Enterococcus phage PBEF129</name>
    <dbReference type="NCBI Taxonomy" id="2696337"/>
    <lineage>
        <taxon>Viruses</taxon>
        <taxon>Duplodnaviria</taxon>
        <taxon>Heunggongvirae</taxon>
        <taxon>Uroviricota</taxon>
        <taxon>Caudoviricetes</taxon>
        <taxon>Herelleviridae</taxon>
        <taxon>Brockvirinae</taxon>
        <taxon>Kochikohdavirus</taxon>
        <taxon>Kochikohdavirus ECP3</taxon>
    </lineage>
</organism>
<reference evidence="1" key="1">
    <citation type="submission" date="2020-12" db="EMBL/GenBank/DDBJ databases">
        <title>Comparison of Enterococcus faecalis Biofilm Removal Efficiency Among Bacteriophage PBEF129, Its Endolysin, and Cefotaxime.</title>
        <authorList>
            <person name="Myung H."/>
            <person name="Oh H."/>
            <person name="Hwang Y."/>
            <person name="Hong H."/>
        </authorList>
    </citation>
    <scope>NUCLEOTIDE SEQUENCE</scope>
</reference>
<protein>
    <submittedName>
        <fullName evidence="1">Uncharacterized protein</fullName>
    </submittedName>
</protein>
<evidence type="ECO:0000313" key="2">
    <source>
        <dbReference type="Proteomes" id="UP000463860"/>
    </source>
</evidence>